<dbReference type="Pfam" id="PF13440">
    <property type="entry name" value="Polysacc_synt_3"/>
    <property type="match status" value="1"/>
</dbReference>
<keyword evidence="5 6" id="KW-0472">Membrane</keyword>
<evidence type="ECO:0000256" key="4">
    <source>
        <dbReference type="ARBA" id="ARBA00022989"/>
    </source>
</evidence>
<feature type="transmembrane region" description="Helical" evidence="6">
    <location>
        <begin position="239"/>
        <end position="258"/>
    </location>
</feature>
<keyword evidence="3 6" id="KW-0812">Transmembrane</keyword>
<evidence type="ECO:0000256" key="6">
    <source>
        <dbReference type="SAM" id="Phobius"/>
    </source>
</evidence>
<keyword evidence="8" id="KW-1185">Reference proteome</keyword>
<dbReference type="Proteomes" id="UP000192917">
    <property type="component" value="Unassembled WGS sequence"/>
</dbReference>
<evidence type="ECO:0000313" key="8">
    <source>
        <dbReference type="Proteomes" id="UP000192917"/>
    </source>
</evidence>
<dbReference type="AlphaFoldDB" id="A0A1Y6BFD0"/>
<reference evidence="7 8" key="1">
    <citation type="submission" date="2017-04" db="EMBL/GenBank/DDBJ databases">
        <authorList>
            <person name="Afonso C.L."/>
            <person name="Miller P.J."/>
            <person name="Scott M.A."/>
            <person name="Spackman E."/>
            <person name="Goraichik I."/>
            <person name="Dimitrov K.M."/>
            <person name="Suarez D.L."/>
            <person name="Swayne D.E."/>
        </authorList>
    </citation>
    <scope>NUCLEOTIDE SEQUENCE [LARGE SCALE GENOMIC DNA]</scope>
    <source>
        <strain evidence="7 8">USBA 355</strain>
    </source>
</reference>
<proteinExistence type="predicted"/>
<feature type="transmembrane region" description="Helical" evidence="6">
    <location>
        <begin position="207"/>
        <end position="227"/>
    </location>
</feature>
<dbReference type="PANTHER" id="PTHR30250">
    <property type="entry name" value="PST FAMILY PREDICTED COLANIC ACID TRANSPORTER"/>
    <property type="match status" value="1"/>
</dbReference>
<feature type="transmembrane region" description="Helical" evidence="6">
    <location>
        <begin position="73"/>
        <end position="95"/>
    </location>
</feature>
<feature type="transmembrane region" description="Helical" evidence="6">
    <location>
        <begin position="35"/>
        <end position="61"/>
    </location>
</feature>
<comment type="subcellular location">
    <subcellularLocation>
        <location evidence="1">Cell membrane</location>
        <topology evidence="1">Multi-pass membrane protein</topology>
    </subcellularLocation>
</comment>
<dbReference type="EMBL" id="FWZX01000004">
    <property type="protein sequence ID" value="SMF08038.1"/>
    <property type="molecule type" value="Genomic_DNA"/>
</dbReference>
<dbReference type="STRING" id="560819.SAMN05428998_104110"/>
<evidence type="ECO:0000256" key="2">
    <source>
        <dbReference type="ARBA" id="ARBA00022475"/>
    </source>
</evidence>
<evidence type="ECO:0000256" key="1">
    <source>
        <dbReference type="ARBA" id="ARBA00004651"/>
    </source>
</evidence>
<gene>
    <name evidence="7" type="ORF">SAMN05428998_104110</name>
</gene>
<protein>
    <submittedName>
        <fullName evidence="7">Membrane protein involved in the export of O-antigen and teichoic acid</fullName>
    </submittedName>
</protein>
<feature type="transmembrane region" description="Helical" evidence="6">
    <location>
        <begin position="360"/>
        <end position="384"/>
    </location>
</feature>
<feature type="transmembrane region" description="Helical" evidence="6">
    <location>
        <begin position="142"/>
        <end position="162"/>
    </location>
</feature>
<dbReference type="InterPro" id="IPR050833">
    <property type="entry name" value="Poly_Biosynth_Transport"/>
</dbReference>
<dbReference type="GO" id="GO:0005886">
    <property type="term" value="C:plasma membrane"/>
    <property type="evidence" value="ECO:0007669"/>
    <property type="project" value="UniProtKB-SubCell"/>
</dbReference>
<evidence type="ECO:0000313" key="7">
    <source>
        <dbReference type="EMBL" id="SMF08038.1"/>
    </source>
</evidence>
<dbReference type="PANTHER" id="PTHR30250:SF11">
    <property type="entry name" value="O-ANTIGEN TRANSPORTER-RELATED"/>
    <property type="match status" value="1"/>
</dbReference>
<feature type="transmembrane region" description="Helical" evidence="6">
    <location>
        <begin position="110"/>
        <end position="130"/>
    </location>
</feature>
<evidence type="ECO:0000256" key="3">
    <source>
        <dbReference type="ARBA" id="ARBA00022692"/>
    </source>
</evidence>
<name>A0A1Y6BFD0_9PROT</name>
<sequence length="432" mass="44983">MRDIVVAFAVAGFMQLCGFATGVLAARLLLPAGRGELAAVLLWCGLIASISAISLDQALVYRMARQRGHERRLTVLALLISQPLALLAILAGWVLLPRLLSGVSGSTLDAAWVVLLFTPLGHIAMILQGAQQGRLRLIEWNLIRALQPAGYLLGIGVTVLLFGANVTGFVAAFLFGQVLVLIALLWRAPKSIGGGDAKPVASDLKPLLGYAVGVHSAGLVGTANQFLGRAVIALHLPAAELGLFAVAGAMNGAVGIIAQTLSRLAFPKIANADDDVQRSLIFARYFKLNVVISGGATALGVVLAPWFVPLVFGQAFAEAVPATQILLVAGLMAGTRQMATAGLRAHGDNVSTLGSESLNLALQVACLAVLLPLLGIVGAAVAVVAGEGAGLLYMMRTAWRRLGLSVSALSVPTADDFAVLARLLRDLLARRR</sequence>
<keyword evidence="2" id="KW-1003">Cell membrane</keyword>
<feature type="transmembrane region" description="Helical" evidence="6">
    <location>
        <begin position="168"/>
        <end position="186"/>
    </location>
</feature>
<organism evidence="7 8">
    <name type="scientific">Tistlia consotensis USBA 355</name>
    <dbReference type="NCBI Taxonomy" id="560819"/>
    <lineage>
        <taxon>Bacteria</taxon>
        <taxon>Pseudomonadati</taxon>
        <taxon>Pseudomonadota</taxon>
        <taxon>Alphaproteobacteria</taxon>
        <taxon>Rhodospirillales</taxon>
        <taxon>Rhodovibrionaceae</taxon>
        <taxon>Tistlia</taxon>
    </lineage>
</organism>
<evidence type="ECO:0000256" key="5">
    <source>
        <dbReference type="ARBA" id="ARBA00023136"/>
    </source>
</evidence>
<keyword evidence="4 6" id="KW-1133">Transmembrane helix</keyword>
<feature type="transmembrane region" description="Helical" evidence="6">
    <location>
        <begin position="288"/>
        <end position="308"/>
    </location>
</feature>
<accession>A0A1Y6BFD0</accession>